<dbReference type="PANTHER" id="PTHR48022:SF52">
    <property type="entry name" value="SUGAR TRANSPORTER, PUTATIVE-RELATED"/>
    <property type="match status" value="1"/>
</dbReference>
<dbReference type="InterPro" id="IPR005828">
    <property type="entry name" value="MFS_sugar_transport-like"/>
</dbReference>
<gene>
    <name evidence="10" type="ORF">WG66_2499</name>
</gene>
<evidence type="ECO:0000259" key="9">
    <source>
        <dbReference type="PROSITE" id="PS50850"/>
    </source>
</evidence>
<feature type="transmembrane region" description="Helical" evidence="8">
    <location>
        <begin position="40"/>
        <end position="60"/>
    </location>
</feature>
<feature type="transmembrane region" description="Helical" evidence="8">
    <location>
        <begin position="332"/>
        <end position="349"/>
    </location>
</feature>
<keyword evidence="3" id="KW-0813">Transport</keyword>
<dbReference type="AlphaFoldDB" id="A0A0W0G8N4"/>
<organism evidence="10 11">
    <name type="scientific">Moniliophthora roreri</name>
    <name type="common">Frosty pod rot fungus</name>
    <name type="synonym">Monilia roreri</name>
    <dbReference type="NCBI Taxonomy" id="221103"/>
    <lineage>
        <taxon>Eukaryota</taxon>
        <taxon>Fungi</taxon>
        <taxon>Dikarya</taxon>
        <taxon>Basidiomycota</taxon>
        <taxon>Agaricomycotina</taxon>
        <taxon>Agaricomycetes</taxon>
        <taxon>Agaricomycetidae</taxon>
        <taxon>Agaricales</taxon>
        <taxon>Marasmiineae</taxon>
        <taxon>Marasmiaceae</taxon>
        <taxon>Moniliophthora</taxon>
    </lineage>
</organism>
<dbReference type="InterPro" id="IPR050360">
    <property type="entry name" value="MFS_Sugar_Transporters"/>
</dbReference>
<dbReference type="PROSITE" id="PS50850">
    <property type="entry name" value="MFS"/>
    <property type="match status" value="1"/>
</dbReference>
<evidence type="ECO:0000256" key="1">
    <source>
        <dbReference type="ARBA" id="ARBA00004141"/>
    </source>
</evidence>
<dbReference type="FunFam" id="1.20.1250.20:FF:000134">
    <property type="entry name" value="MFS sugar transporter protein"/>
    <property type="match status" value="1"/>
</dbReference>
<proteinExistence type="inferred from homology"/>
<dbReference type="GO" id="GO:0005351">
    <property type="term" value="F:carbohydrate:proton symporter activity"/>
    <property type="evidence" value="ECO:0007669"/>
    <property type="project" value="TreeGrafter"/>
</dbReference>
<feature type="domain" description="Major facilitator superfamily (MFS) profile" evidence="9">
    <location>
        <begin position="43"/>
        <end position="481"/>
    </location>
</feature>
<keyword evidence="5 8" id="KW-1133">Transmembrane helix</keyword>
<comment type="subcellular location">
    <subcellularLocation>
        <location evidence="1">Membrane</location>
        <topology evidence="1">Multi-pass membrane protein</topology>
    </subcellularLocation>
</comment>
<evidence type="ECO:0000256" key="7">
    <source>
        <dbReference type="SAM" id="MobiDB-lite"/>
    </source>
</evidence>
<protein>
    <recommendedName>
        <fullName evidence="9">Major facilitator superfamily (MFS) profile domain-containing protein</fullName>
    </recommendedName>
</protein>
<name>A0A0W0G8N4_MONRR</name>
<keyword evidence="4 8" id="KW-0812">Transmembrane</keyword>
<feature type="transmembrane region" description="Helical" evidence="8">
    <location>
        <begin position="426"/>
        <end position="444"/>
    </location>
</feature>
<accession>A0A0W0G8N4</accession>
<evidence type="ECO:0000313" key="10">
    <source>
        <dbReference type="EMBL" id="KTB44924.1"/>
    </source>
</evidence>
<dbReference type="PANTHER" id="PTHR48022">
    <property type="entry name" value="PLASTIDIC GLUCOSE TRANSPORTER 4"/>
    <property type="match status" value="1"/>
</dbReference>
<dbReference type="InterPro" id="IPR036259">
    <property type="entry name" value="MFS_trans_sf"/>
</dbReference>
<sequence length="524" mass="57722">MGVPLPSDVPSTSRGGVGSFHQWKNNTHPKWWRDPGLRKNVGWVMTLYLGVFAFGYDASLMNGLQALPQWNEYFNHPTGLRLGLIVASIMFPIIIVAPIASWCLDRFGRRFTVSVGSFVLIVGPVIGGLAQNESTLIAGRVLIGGSSCFTIIACSCLINELLHPKIRGVFSSLFMFAMMSGTIVGSWVTFGTLNWQSPWSWRLPLLLQVISPVVLFPLSLFCPESPRWLVKNGQREKAHDILARYHANGDRDDELVKNELIQIVTRIEKEEGEQASWRAFVSTPGNRRRTLLVFLTFTGPVITGLTVVGSYMVPTLRMVGITSPAQLSGVNGGYSVILAMGCLVGAFCTDKLGRRPMYLISTSAMLVFFSVLTALMAVFSHSPLPSLAIAYVVVLYLFVFANNFSWSALVGVYPPEILPFSLRAKGIALGNFLLAFCSSFNTFVNPIALEAIGWKYYAVYIGIIAVYLGLLWAFLIETKGRTIEEIAELFDGSESQYELEKNIQGEGVIASEPRCSSEIKIDAL</sequence>
<evidence type="ECO:0000256" key="6">
    <source>
        <dbReference type="ARBA" id="ARBA00023136"/>
    </source>
</evidence>
<evidence type="ECO:0000256" key="2">
    <source>
        <dbReference type="ARBA" id="ARBA00010992"/>
    </source>
</evidence>
<dbReference type="Gene3D" id="1.20.1250.20">
    <property type="entry name" value="MFS general substrate transporter like domains"/>
    <property type="match status" value="1"/>
</dbReference>
<dbReference type="SUPFAM" id="SSF103473">
    <property type="entry name" value="MFS general substrate transporter"/>
    <property type="match status" value="1"/>
</dbReference>
<comment type="similarity">
    <text evidence="2">Belongs to the major facilitator superfamily. Sugar transporter (TC 2.A.1.1) family.</text>
</comment>
<dbReference type="EMBL" id="LATX01000825">
    <property type="protein sequence ID" value="KTB44924.1"/>
    <property type="molecule type" value="Genomic_DNA"/>
</dbReference>
<reference evidence="10 11" key="1">
    <citation type="submission" date="2015-12" db="EMBL/GenBank/DDBJ databases">
        <title>Draft genome sequence of Moniliophthora roreri, the causal agent of frosty pod rot of cacao.</title>
        <authorList>
            <person name="Aime M.C."/>
            <person name="Diaz-Valderrama J.R."/>
            <person name="Kijpornyongpan T."/>
            <person name="Phillips-Mora W."/>
        </authorList>
    </citation>
    <scope>NUCLEOTIDE SEQUENCE [LARGE SCALE GENOMIC DNA]</scope>
    <source>
        <strain evidence="10 11">MCA 2952</strain>
    </source>
</reference>
<comment type="caution">
    <text evidence="10">The sequence shown here is derived from an EMBL/GenBank/DDBJ whole genome shotgun (WGS) entry which is preliminary data.</text>
</comment>
<evidence type="ECO:0000313" key="11">
    <source>
        <dbReference type="Proteomes" id="UP000054988"/>
    </source>
</evidence>
<feature type="transmembrane region" description="Helical" evidence="8">
    <location>
        <begin position="456"/>
        <end position="476"/>
    </location>
</feature>
<dbReference type="InterPro" id="IPR020846">
    <property type="entry name" value="MFS_dom"/>
</dbReference>
<feature type="transmembrane region" description="Helical" evidence="8">
    <location>
        <begin position="291"/>
        <end position="312"/>
    </location>
</feature>
<dbReference type="eggNOG" id="KOG0254">
    <property type="taxonomic scope" value="Eukaryota"/>
</dbReference>
<feature type="transmembrane region" description="Helical" evidence="8">
    <location>
        <begin position="111"/>
        <end position="131"/>
    </location>
</feature>
<feature type="transmembrane region" description="Helical" evidence="8">
    <location>
        <begin position="170"/>
        <end position="193"/>
    </location>
</feature>
<dbReference type="Proteomes" id="UP000054988">
    <property type="component" value="Unassembled WGS sequence"/>
</dbReference>
<feature type="transmembrane region" description="Helical" evidence="8">
    <location>
        <begin position="80"/>
        <end position="104"/>
    </location>
</feature>
<dbReference type="Pfam" id="PF00083">
    <property type="entry name" value="Sugar_tr"/>
    <property type="match status" value="1"/>
</dbReference>
<keyword evidence="6 8" id="KW-0472">Membrane</keyword>
<evidence type="ECO:0000256" key="4">
    <source>
        <dbReference type="ARBA" id="ARBA00022692"/>
    </source>
</evidence>
<feature type="transmembrane region" description="Helical" evidence="8">
    <location>
        <begin position="205"/>
        <end position="222"/>
    </location>
</feature>
<feature type="transmembrane region" description="Helical" evidence="8">
    <location>
        <begin position="358"/>
        <end position="382"/>
    </location>
</feature>
<dbReference type="GO" id="GO:0016020">
    <property type="term" value="C:membrane"/>
    <property type="evidence" value="ECO:0007669"/>
    <property type="project" value="UniProtKB-SubCell"/>
</dbReference>
<evidence type="ECO:0000256" key="3">
    <source>
        <dbReference type="ARBA" id="ARBA00022448"/>
    </source>
</evidence>
<dbReference type="InterPro" id="IPR005829">
    <property type="entry name" value="Sugar_transporter_CS"/>
</dbReference>
<feature type="transmembrane region" description="Helical" evidence="8">
    <location>
        <begin position="137"/>
        <end position="158"/>
    </location>
</feature>
<feature type="region of interest" description="Disordered" evidence="7">
    <location>
        <begin position="1"/>
        <end position="21"/>
    </location>
</feature>
<dbReference type="PROSITE" id="PS00216">
    <property type="entry name" value="SUGAR_TRANSPORT_1"/>
    <property type="match status" value="1"/>
</dbReference>
<evidence type="ECO:0000256" key="8">
    <source>
        <dbReference type="SAM" id="Phobius"/>
    </source>
</evidence>
<evidence type="ECO:0000256" key="5">
    <source>
        <dbReference type="ARBA" id="ARBA00022989"/>
    </source>
</evidence>
<feature type="transmembrane region" description="Helical" evidence="8">
    <location>
        <begin position="388"/>
        <end position="414"/>
    </location>
</feature>